<proteinExistence type="predicted"/>
<dbReference type="InterPro" id="IPR003148">
    <property type="entry name" value="RCK_N"/>
</dbReference>
<dbReference type="PROSITE" id="PS51201">
    <property type="entry name" value="RCK_N"/>
    <property type="match status" value="2"/>
</dbReference>
<dbReference type="PROSITE" id="PS51202">
    <property type="entry name" value="RCK_C"/>
    <property type="match status" value="2"/>
</dbReference>
<dbReference type="PRINTS" id="PR00335">
    <property type="entry name" value="KUPTAKETRKA"/>
</dbReference>
<evidence type="ECO:0000256" key="3">
    <source>
        <dbReference type="ARBA" id="ARBA00022538"/>
    </source>
</evidence>
<evidence type="ECO:0000313" key="9">
    <source>
        <dbReference type="EMBL" id="SHO42791.1"/>
    </source>
</evidence>
<dbReference type="NCBIfam" id="NF007040">
    <property type="entry name" value="PRK09496.3-3"/>
    <property type="match status" value="1"/>
</dbReference>
<dbReference type="InterPro" id="IPR036291">
    <property type="entry name" value="NAD(P)-bd_dom_sf"/>
</dbReference>
<dbReference type="AlphaFoldDB" id="A0A1M7XVT6"/>
<organism evidence="9 10">
    <name type="scientific">Desulfopila aestuarii DSM 18488</name>
    <dbReference type="NCBI Taxonomy" id="1121416"/>
    <lineage>
        <taxon>Bacteria</taxon>
        <taxon>Pseudomonadati</taxon>
        <taxon>Thermodesulfobacteriota</taxon>
        <taxon>Desulfobulbia</taxon>
        <taxon>Desulfobulbales</taxon>
        <taxon>Desulfocapsaceae</taxon>
        <taxon>Desulfopila</taxon>
    </lineage>
</organism>
<keyword evidence="6" id="KW-0406">Ion transport</keyword>
<dbReference type="Pfam" id="PF02254">
    <property type="entry name" value="TrkA_N"/>
    <property type="match status" value="2"/>
</dbReference>
<dbReference type="Gene3D" id="3.30.70.1450">
    <property type="entry name" value="Regulator of K+ conductance, C-terminal domain"/>
    <property type="match status" value="2"/>
</dbReference>
<evidence type="ECO:0000259" key="8">
    <source>
        <dbReference type="PROSITE" id="PS51202"/>
    </source>
</evidence>
<keyword evidence="5" id="KW-0520">NAD</keyword>
<dbReference type="Gene3D" id="3.40.50.720">
    <property type="entry name" value="NAD(P)-binding Rossmann-like Domain"/>
    <property type="match status" value="2"/>
</dbReference>
<protein>
    <recommendedName>
        <fullName evidence="1">Trk system potassium uptake protein TrkA</fullName>
    </recommendedName>
</protein>
<evidence type="ECO:0000256" key="6">
    <source>
        <dbReference type="ARBA" id="ARBA00023065"/>
    </source>
</evidence>
<feature type="domain" description="RCK N-terminal" evidence="7">
    <location>
        <begin position="9"/>
        <end position="130"/>
    </location>
</feature>
<accession>A0A1M7XVT6</accession>
<evidence type="ECO:0000256" key="4">
    <source>
        <dbReference type="ARBA" id="ARBA00022958"/>
    </source>
</evidence>
<dbReference type="Proteomes" id="UP000184603">
    <property type="component" value="Unassembled WGS sequence"/>
</dbReference>
<keyword evidence="10" id="KW-1185">Reference proteome</keyword>
<evidence type="ECO:0000256" key="2">
    <source>
        <dbReference type="ARBA" id="ARBA00022448"/>
    </source>
</evidence>
<evidence type="ECO:0000259" key="7">
    <source>
        <dbReference type="PROSITE" id="PS51201"/>
    </source>
</evidence>
<dbReference type="GO" id="GO:0015079">
    <property type="term" value="F:potassium ion transmembrane transporter activity"/>
    <property type="evidence" value="ECO:0007669"/>
    <property type="project" value="InterPro"/>
</dbReference>
<evidence type="ECO:0000256" key="5">
    <source>
        <dbReference type="ARBA" id="ARBA00023027"/>
    </source>
</evidence>
<dbReference type="NCBIfam" id="NF007039">
    <property type="entry name" value="PRK09496.3-2"/>
    <property type="match status" value="1"/>
</dbReference>
<dbReference type="PANTHER" id="PTHR43833:SF5">
    <property type="entry name" value="TRK SYSTEM POTASSIUM UPTAKE PROTEIN TRKA"/>
    <property type="match status" value="1"/>
</dbReference>
<dbReference type="InterPro" id="IPR050721">
    <property type="entry name" value="Trk_Ktr_HKT_K-transport"/>
</dbReference>
<keyword evidence="4" id="KW-0630">Potassium</keyword>
<dbReference type="OrthoDB" id="9775180at2"/>
<dbReference type="InterPro" id="IPR006036">
    <property type="entry name" value="K_uptake_TrkA"/>
</dbReference>
<dbReference type="Pfam" id="PF02080">
    <property type="entry name" value="TrkA_C"/>
    <property type="match status" value="1"/>
</dbReference>
<feature type="domain" description="RCK N-terminal" evidence="7">
    <location>
        <begin position="239"/>
        <end position="369"/>
    </location>
</feature>
<reference evidence="9 10" key="1">
    <citation type="submission" date="2016-12" db="EMBL/GenBank/DDBJ databases">
        <authorList>
            <person name="Song W.-J."/>
            <person name="Kurnit D.M."/>
        </authorList>
    </citation>
    <scope>NUCLEOTIDE SEQUENCE [LARGE SCALE GENOMIC DNA]</scope>
    <source>
        <strain evidence="9 10">DSM 18488</strain>
    </source>
</reference>
<keyword evidence="3" id="KW-0633">Potassium transport</keyword>
<dbReference type="InterPro" id="IPR036721">
    <property type="entry name" value="RCK_C_sf"/>
</dbReference>
<gene>
    <name evidence="9" type="ORF">SAMN02745220_00153</name>
</gene>
<feature type="domain" description="RCK C-terminal" evidence="8">
    <location>
        <begin position="389"/>
        <end position="472"/>
    </location>
</feature>
<dbReference type="GO" id="GO:0005886">
    <property type="term" value="C:plasma membrane"/>
    <property type="evidence" value="ECO:0007669"/>
    <property type="project" value="InterPro"/>
</dbReference>
<dbReference type="InterPro" id="IPR006037">
    <property type="entry name" value="RCK_C"/>
</dbReference>
<dbReference type="PANTHER" id="PTHR43833">
    <property type="entry name" value="POTASSIUM CHANNEL PROTEIN 2-RELATED-RELATED"/>
    <property type="match status" value="1"/>
</dbReference>
<feature type="domain" description="RCK C-terminal" evidence="8">
    <location>
        <begin position="150"/>
        <end position="234"/>
    </location>
</feature>
<dbReference type="STRING" id="1121416.SAMN02745220_00153"/>
<evidence type="ECO:0000256" key="1">
    <source>
        <dbReference type="ARBA" id="ARBA00017378"/>
    </source>
</evidence>
<sequence length="472" mass="52308">MFGQRSTPQENILILGLGGVGYYLAKRLAHEEYAITIIEPDAKVLSRADGQIDARLIKGSALDIDCWKEADAGKMNYLIAATNNDAVNMMASIIGDRFGITRKIARIRSRQFGNEDSILTARDLKLDLLINPEELAAQEIVRLIKLNAGNEIIDIADGQIQLLATEITDQSPFANKQLKDIAREFNEFPFRVVAIARGISTIIPSGQQELFPNDQIFIMAANRHLPRLMEITDIRLHRQQKTMILGGGMVGMRVAELLQKSVKVTLIENDEVRAEELSYNLANTEVLCGDGSDADVLTAAGLLSMDTFIATTGENETNIMSCLLAKNLMRKSQPKGQAKGYVAEARTISLVTKEDYLVLAQTTGSNIALNKKVMAGNEILKFIRRNELFSVAHLHGFDAEVVELIAAPKSQITRRPLSKLDPFYLDKLIIGSVLREDGWNIAVGDTQIKENERVIVICPSLYLKDVRKLFQG</sequence>
<dbReference type="EMBL" id="FRFE01000001">
    <property type="protein sequence ID" value="SHO42791.1"/>
    <property type="molecule type" value="Genomic_DNA"/>
</dbReference>
<dbReference type="RefSeq" id="WP_073611527.1">
    <property type="nucleotide sequence ID" value="NZ_FRFE01000001.1"/>
</dbReference>
<dbReference type="SUPFAM" id="SSF51735">
    <property type="entry name" value="NAD(P)-binding Rossmann-fold domains"/>
    <property type="match status" value="2"/>
</dbReference>
<name>A0A1M7XVT6_9BACT</name>
<dbReference type="SUPFAM" id="SSF116726">
    <property type="entry name" value="TrkA C-terminal domain-like"/>
    <property type="match status" value="2"/>
</dbReference>
<evidence type="ECO:0000313" key="10">
    <source>
        <dbReference type="Proteomes" id="UP000184603"/>
    </source>
</evidence>
<keyword evidence="2" id="KW-0813">Transport</keyword>